<dbReference type="Gene3D" id="3.30.1330.40">
    <property type="entry name" value="RutC-like"/>
    <property type="match status" value="1"/>
</dbReference>
<keyword evidence="3" id="KW-1185">Reference proteome</keyword>
<evidence type="ECO:0000313" key="2">
    <source>
        <dbReference type="EMBL" id="SFC38457.1"/>
    </source>
</evidence>
<gene>
    <name evidence="2" type="ORF">SAMN04487907_10426</name>
</gene>
<dbReference type="OrthoDB" id="666025at2"/>
<dbReference type="STRING" id="1334022.SAMN04487907_10426"/>
<comment type="similarity">
    <text evidence="1">Belongs to the RutC family.</text>
</comment>
<dbReference type="PANTHER" id="PTHR11803">
    <property type="entry name" value="2-IMINOBUTANOATE/2-IMINOPROPANOATE DEAMINASE RIDA"/>
    <property type="match status" value="1"/>
</dbReference>
<sequence length="161" mass="17524">MKNQRRSAIRKIAASVFGLTGLAAFGKNLNTKNISQETSSNEIIRNTAEDSDQEVPLFSSSVVHNGLVYIAGKGAHFEGDIKDHTKHVLNELKKELEKAGSSMEKVLKVNVYLNDLNDYKAMNEVYLGKFGKNPPVRTTVAVYGGVPGSSLVEIDCIAALK</sequence>
<dbReference type="EMBL" id="FOKV01000004">
    <property type="protein sequence ID" value="SFC38457.1"/>
    <property type="molecule type" value="Genomic_DNA"/>
</dbReference>
<organism evidence="2 3">
    <name type="scientific">Zunongwangia mangrovi</name>
    <dbReference type="NCBI Taxonomy" id="1334022"/>
    <lineage>
        <taxon>Bacteria</taxon>
        <taxon>Pseudomonadati</taxon>
        <taxon>Bacteroidota</taxon>
        <taxon>Flavobacteriia</taxon>
        <taxon>Flavobacteriales</taxon>
        <taxon>Flavobacteriaceae</taxon>
        <taxon>Zunongwangia</taxon>
    </lineage>
</organism>
<evidence type="ECO:0000256" key="1">
    <source>
        <dbReference type="ARBA" id="ARBA00010552"/>
    </source>
</evidence>
<dbReference type="InterPro" id="IPR006175">
    <property type="entry name" value="YjgF/YER057c/UK114"/>
</dbReference>
<name>A0A1I1IQ95_9FLAO</name>
<dbReference type="RefSeq" id="WP_092542406.1">
    <property type="nucleotide sequence ID" value="NZ_FOKV01000004.1"/>
</dbReference>
<dbReference type="PANTHER" id="PTHR11803:SF58">
    <property type="entry name" value="PROTEIN HMF1-RELATED"/>
    <property type="match status" value="1"/>
</dbReference>
<protein>
    <submittedName>
        <fullName evidence="2">Enamine deaminase RidA, house cleaning of reactive enamine intermediates, YjgF/YER057c/UK114 family</fullName>
    </submittedName>
</protein>
<accession>A0A1I1IQ95</accession>
<reference evidence="3" key="1">
    <citation type="submission" date="2016-10" db="EMBL/GenBank/DDBJ databases">
        <authorList>
            <person name="Varghese N."/>
            <person name="Submissions S."/>
        </authorList>
    </citation>
    <scope>NUCLEOTIDE SEQUENCE [LARGE SCALE GENOMIC DNA]</scope>
    <source>
        <strain evidence="3">DSM 24499</strain>
    </source>
</reference>
<dbReference type="CDD" id="cd00448">
    <property type="entry name" value="YjgF_YER057c_UK114_family"/>
    <property type="match status" value="1"/>
</dbReference>
<dbReference type="GO" id="GO:0005829">
    <property type="term" value="C:cytosol"/>
    <property type="evidence" value="ECO:0007669"/>
    <property type="project" value="TreeGrafter"/>
</dbReference>
<evidence type="ECO:0000313" key="3">
    <source>
        <dbReference type="Proteomes" id="UP000199438"/>
    </source>
</evidence>
<dbReference type="Pfam" id="PF01042">
    <property type="entry name" value="Ribonuc_L-PSP"/>
    <property type="match status" value="1"/>
</dbReference>
<dbReference type="GO" id="GO:0019239">
    <property type="term" value="F:deaminase activity"/>
    <property type="evidence" value="ECO:0007669"/>
    <property type="project" value="TreeGrafter"/>
</dbReference>
<proteinExistence type="inferred from homology"/>
<dbReference type="InterPro" id="IPR035959">
    <property type="entry name" value="RutC-like_sf"/>
</dbReference>
<dbReference type="AlphaFoldDB" id="A0A1I1IQ95"/>
<dbReference type="SUPFAM" id="SSF55298">
    <property type="entry name" value="YjgF-like"/>
    <property type="match status" value="1"/>
</dbReference>
<dbReference type="Proteomes" id="UP000199438">
    <property type="component" value="Unassembled WGS sequence"/>
</dbReference>